<comment type="caution">
    <text evidence="1">The sequence shown here is derived from an EMBL/GenBank/DDBJ whole genome shotgun (WGS) entry which is preliminary data.</text>
</comment>
<dbReference type="PANTHER" id="PTHR33604:SF3">
    <property type="entry name" value="OSJNBA0004B13.7 PROTEIN"/>
    <property type="match status" value="1"/>
</dbReference>
<keyword evidence="2" id="KW-1185">Reference proteome</keyword>
<dbReference type="Proteomes" id="UP000093000">
    <property type="component" value="Unassembled WGS sequence"/>
</dbReference>
<protein>
    <submittedName>
        <fullName evidence="1">Uncharacterized protein</fullName>
    </submittedName>
</protein>
<dbReference type="STRING" id="101091.A0A1C7N549"/>
<dbReference type="Gene3D" id="3.90.550.10">
    <property type="entry name" value="Spore Coat Polysaccharide Biosynthesis Protein SpsA, Chain A"/>
    <property type="match status" value="1"/>
</dbReference>
<dbReference type="OrthoDB" id="2020070at2759"/>
<feature type="non-terminal residue" evidence="1">
    <location>
        <position position="1"/>
    </location>
</feature>
<dbReference type="InterPro" id="IPR029044">
    <property type="entry name" value="Nucleotide-diphossugar_trans"/>
</dbReference>
<accession>A0A1C7N549</accession>
<name>A0A1C7N549_9FUNG</name>
<gene>
    <name evidence="1" type="ORF">A0J61_07726</name>
</gene>
<dbReference type="PANTHER" id="PTHR33604">
    <property type="entry name" value="OSJNBA0004B13.7 PROTEIN"/>
    <property type="match status" value="1"/>
</dbReference>
<evidence type="ECO:0000313" key="2">
    <source>
        <dbReference type="Proteomes" id="UP000093000"/>
    </source>
</evidence>
<dbReference type="EMBL" id="LUGH01000539">
    <property type="protein sequence ID" value="OBZ84220.1"/>
    <property type="molecule type" value="Genomic_DNA"/>
</dbReference>
<dbReference type="AlphaFoldDB" id="A0A1C7N549"/>
<proteinExistence type="predicted"/>
<reference evidence="1 2" key="1">
    <citation type="submission" date="2016-03" db="EMBL/GenBank/DDBJ databases">
        <title>Choanephora cucurbitarum.</title>
        <authorList>
            <person name="Min B."/>
            <person name="Park H."/>
            <person name="Park J.-H."/>
            <person name="Shin H.-D."/>
            <person name="Choi I.-G."/>
        </authorList>
    </citation>
    <scope>NUCLEOTIDE SEQUENCE [LARGE SCALE GENOMIC DNA]</scope>
    <source>
        <strain evidence="1 2">KUS-F28377</strain>
    </source>
</reference>
<sequence>AAGIPSIVLPTDPIERAYWGDVRLKSKHSQITSTCQQANQTKLEISHQPSVLFYLDSLKALNDLKPLICQFNQLSTIDVHLITHQPNVTVDCHKSVWIHPVDLLYRHPDWQQFEQLPMRWKHLFTSIQPHLIIHTSPMMRAMQTITNVTSIYLPSQEIQHALWMTDLSLDTLTKWHQIDIKLIVTTDKKPHALSRLLTSASEAYYLGDSVDLSLLLDVSSDRLTHTFAHRFSWSHGQKSMRHRIAHSSKASLFVESWYPSHRHEYAILLHQDLELSPLFYSWAKYSVLKYRYQSDHPDLFGISLYAPRLIETDPSGRHLFHQRPSSDYLMQWPSYLGALYFPDHWREFHDYITARQADTWGMAMQSVVVPNLRSNDWVKSWRRYFEELVYLRGYVMLYPQTSYATVHMELKKKFMTHFGDALSLYQVPLANTTHSLLNVDQLPLFDIWGHPIDQKTLKDRGLALQNQVSACLPSIAPEDKFDPTDLLCPFGRIVSVELENEDDPIPSLLPKEIHVYL</sequence>
<organism evidence="1 2">
    <name type="scientific">Choanephora cucurbitarum</name>
    <dbReference type="NCBI Taxonomy" id="101091"/>
    <lineage>
        <taxon>Eukaryota</taxon>
        <taxon>Fungi</taxon>
        <taxon>Fungi incertae sedis</taxon>
        <taxon>Mucoromycota</taxon>
        <taxon>Mucoromycotina</taxon>
        <taxon>Mucoromycetes</taxon>
        <taxon>Mucorales</taxon>
        <taxon>Mucorineae</taxon>
        <taxon>Choanephoraceae</taxon>
        <taxon>Choanephoroideae</taxon>
        <taxon>Choanephora</taxon>
    </lineage>
</organism>
<dbReference type="InParanoid" id="A0A1C7N549"/>
<evidence type="ECO:0000313" key="1">
    <source>
        <dbReference type="EMBL" id="OBZ84220.1"/>
    </source>
</evidence>